<dbReference type="EMBL" id="JAGQDG010000003">
    <property type="protein sequence ID" value="MBQ0935592.1"/>
    <property type="molecule type" value="Genomic_DNA"/>
</dbReference>
<dbReference type="PANTHER" id="PTHR46268">
    <property type="entry name" value="STRESS RESPONSE PROTEIN NHAX"/>
    <property type="match status" value="1"/>
</dbReference>
<evidence type="ECO:0000256" key="1">
    <source>
        <dbReference type="ARBA" id="ARBA00008791"/>
    </source>
</evidence>
<name>A0ABS5DWR7_9BURK</name>
<gene>
    <name evidence="3" type="ORF">KAK11_09655</name>
</gene>
<dbReference type="PANTHER" id="PTHR46268:SF15">
    <property type="entry name" value="UNIVERSAL STRESS PROTEIN HP_0031"/>
    <property type="match status" value="1"/>
</dbReference>
<comment type="similarity">
    <text evidence="1">Belongs to the universal stress protein A family.</text>
</comment>
<dbReference type="Proteomes" id="UP000672097">
    <property type="component" value="Unassembled WGS sequence"/>
</dbReference>
<keyword evidence="4" id="KW-1185">Reference proteome</keyword>
<protein>
    <submittedName>
        <fullName evidence="3">Universal stress protein</fullName>
    </submittedName>
</protein>
<organism evidence="3 4">
    <name type="scientific">Ideonella paludis</name>
    <dbReference type="NCBI Taxonomy" id="1233411"/>
    <lineage>
        <taxon>Bacteria</taxon>
        <taxon>Pseudomonadati</taxon>
        <taxon>Pseudomonadota</taxon>
        <taxon>Betaproteobacteria</taxon>
        <taxon>Burkholderiales</taxon>
        <taxon>Sphaerotilaceae</taxon>
        <taxon>Ideonella</taxon>
    </lineage>
</organism>
<dbReference type="InterPro" id="IPR014729">
    <property type="entry name" value="Rossmann-like_a/b/a_fold"/>
</dbReference>
<dbReference type="Pfam" id="PF00582">
    <property type="entry name" value="Usp"/>
    <property type="match status" value="1"/>
</dbReference>
<dbReference type="RefSeq" id="WP_210808672.1">
    <property type="nucleotide sequence ID" value="NZ_JAGQDG010000003.1"/>
</dbReference>
<feature type="domain" description="UspA" evidence="2">
    <location>
        <begin position="1"/>
        <end position="145"/>
    </location>
</feature>
<dbReference type="Gene3D" id="3.40.50.620">
    <property type="entry name" value="HUPs"/>
    <property type="match status" value="1"/>
</dbReference>
<evidence type="ECO:0000313" key="4">
    <source>
        <dbReference type="Proteomes" id="UP000672097"/>
    </source>
</evidence>
<evidence type="ECO:0000313" key="3">
    <source>
        <dbReference type="EMBL" id="MBQ0935592.1"/>
    </source>
</evidence>
<accession>A0ABS5DWR7</accession>
<dbReference type="PRINTS" id="PR01438">
    <property type="entry name" value="UNVRSLSTRESS"/>
</dbReference>
<dbReference type="SUPFAM" id="SSF52402">
    <property type="entry name" value="Adenine nucleotide alpha hydrolases-like"/>
    <property type="match status" value="1"/>
</dbReference>
<dbReference type="CDD" id="cd00293">
    <property type="entry name" value="USP-like"/>
    <property type="match status" value="1"/>
</dbReference>
<dbReference type="InterPro" id="IPR006016">
    <property type="entry name" value="UspA"/>
</dbReference>
<evidence type="ECO:0000259" key="2">
    <source>
        <dbReference type="Pfam" id="PF00582"/>
    </source>
</evidence>
<dbReference type="InterPro" id="IPR006015">
    <property type="entry name" value="Universal_stress_UspA"/>
</dbReference>
<reference evidence="3 4" key="1">
    <citation type="submission" date="2021-04" db="EMBL/GenBank/DDBJ databases">
        <title>The genome sequence of type strain Ideonella paludis KCTC 32238.</title>
        <authorList>
            <person name="Liu Y."/>
        </authorList>
    </citation>
    <scope>NUCLEOTIDE SEQUENCE [LARGE SCALE GENOMIC DNA]</scope>
    <source>
        <strain evidence="3 4">KCTC 32238</strain>
    </source>
</reference>
<sequence length="145" mass="15440">MFERLLVPIDGTTTAERAMSASIALARKLHAAIVGFIAEPDLRAASDKPAATDKTPSKAKAAADSHARKVLEEFQAQAAAAQVPFEGVMAHTAEIDDAIISTAQAQRCDLIVMVTHGRGSFGERLFGSHTKSVMSKCKLPLLVLR</sequence>
<proteinExistence type="inferred from homology"/>
<comment type="caution">
    <text evidence="3">The sequence shown here is derived from an EMBL/GenBank/DDBJ whole genome shotgun (WGS) entry which is preliminary data.</text>
</comment>